<feature type="region of interest" description="Disordered" evidence="1">
    <location>
        <begin position="178"/>
        <end position="236"/>
    </location>
</feature>
<reference evidence="2" key="1">
    <citation type="submission" date="2023-06" db="EMBL/GenBank/DDBJ databases">
        <title>Multi-omics analyses reveal the molecular pathogenesis toolkit of Lasiodiplodia hormozganensis, a cross-kingdom pathogen.</title>
        <authorList>
            <person name="Felix C."/>
            <person name="Meneses R."/>
            <person name="Goncalves M.F.M."/>
            <person name="Tilleman L."/>
            <person name="Duarte A.S."/>
            <person name="Jorrin-Novo J.V."/>
            <person name="Van De Peer Y."/>
            <person name="Deforce D."/>
            <person name="Van Nieuwerburgh F."/>
            <person name="Esteves A.C."/>
            <person name="Alves A."/>
        </authorList>
    </citation>
    <scope>NUCLEOTIDE SEQUENCE</scope>
    <source>
        <strain evidence="2">CBS 339.90</strain>
    </source>
</reference>
<evidence type="ECO:0000256" key="1">
    <source>
        <dbReference type="SAM" id="MobiDB-lite"/>
    </source>
</evidence>
<protein>
    <submittedName>
        <fullName evidence="2">Uncharacterized protein</fullName>
    </submittedName>
</protein>
<keyword evidence="3" id="KW-1185">Reference proteome</keyword>
<comment type="caution">
    <text evidence="2">The sequence shown here is derived from an EMBL/GenBank/DDBJ whole genome shotgun (WGS) entry which is preliminary data.</text>
</comment>
<feature type="compositionally biased region" description="Acidic residues" evidence="1">
    <location>
        <begin position="181"/>
        <end position="206"/>
    </location>
</feature>
<name>A0AA39Z756_9PEZI</name>
<sequence>MELPAEQMVVEENAEAPKKRRSVADFATQVVKDTKGTLKRMRRPKSTATIATSPPPVEESSSDKPEEKPSEPQPRTPWIDPSDMKGPVEDEEDKTLHMGRPPGAAPRSNLAAFFWSRLELLLQQLAVIEPYDHGMECLEEADELCRQMRRIVPDSEQIDKMENRTSLFRGLLEERHKAIGEDEEMAEDDDSSSEEEEETAMEDDNAIDGFLEMIMDEDNDIQAKEEPKESQSVQQV</sequence>
<dbReference type="EMBL" id="JAUJDW010000001">
    <property type="protein sequence ID" value="KAK0664922.1"/>
    <property type="molecule type" value="Genomic_DNA"/>
</dbReference>
<feature type="compositionally biased region" description="Basic and acidic residues" evidence="1">
    <location>
        <begin position="61"/>
        <end position="70"/>
    </location>
</feature>
<feature type="region of interest" description="Disordered" evidence="1">
    <location>
        <begin position="1"/>
        <end position="104"/>
    </location>
</feature>
<proteinExistence type="predicted"/>
<organism evidence="2 3">
    <name type="scientific">Lasiodiplodia hormozganensis</name>
    <dbReference type="NCBI Taxonomy" id="869390"/>
    <lineage>
        <taxon>Eukaryota</taxon>
        <taxon>Fungi</taxon>
        <taxon>Dikarya</taxon>
        <taxon>Ascomycota</taxon>
        <taxon>Pezizomycotina</taxon>
        <taxon>Dothideomycetes</taxon>
        <taxon>Dothideomycetes incertae sedis</taxon>
        <taxon>Botryosphaeriales</taxon>
        <taxon>Botryosphaeriaceae</taxon>
        <taxon>Lasiodiplodia</taxon>
    </lineage>
</organism>
<evidence type="ECO:0000313" key="3">
    <source>
        <dbReference type="Proteomes" id="UP001175001"/>
    </source>
</evidence>
<accession>A0AA39Z756</accession>
<gene>
    <name evidence="2" type="ORF">DIS24_g39</name>
</gene>
<evidence type="ECO:0000313" key="2">
    <source>
        <dbReference type="EMBL" id="KAK0664922.1"/>
    </source>
</evidence>
<dbReference type="Proteomes" id="UP001175001">
    <property type="component" value="Unassembled WGS sequence"/>
</dbReference>
<dbReference type="AlphaFoldDB" id="A0AA39Z756"/>